<gene>
    <name evidence="16 17" type="primary">coaX</name>
    <name evidence="17" type="ORF">GARC_3114</name>
</gene>
<evidence type="ECO:0000256" key="16">
    <source>
        <dbReference type="HAMAP-Rule" id="MF_01274"/>
    </source>
</evidence>
<keyword evidence="16" id="KW-0479">Metal-binding</keyword>
<name>K6YPH4_9ALTE</name>
<evidence type="ECO:0000256" key="14">
    <source>
        <dbReference type="ARBA" id="ARBA00038036"/>
    </source>
</evidence>
<comment type="cofactor">
    <cofactor evidence="2">
        <name>K(+)</name>
        <dbReference type="ChEBI" id="CHEBI:29103"/>
    </cofactor>
</comment>
<reference evidence="17 18" key="1">
    <citation type="journal article" date="2017" name="Antonie Van Leeuwenhoek">
        <title>Rhizobium rhizosphaerae sp. nov., a novel species isolated from rice rhizosphere.</title>
        <authorList>
            <person name="Zhao J.J."/>
            <person name="Zhang J."/>
            <person name="Zhang R.J."/>
            <person name="Zhang C.W."/>
            <person name="Yin H.Q."/>
            <person name="Zhang X.X."/>
        </authorList>
    </citation>
    <scope>NUCLEOTIDE SEQUENCE [LARGE SCALE GENOMIC DNA]</scope>
    <source>
        <strain evidence="17 18">BSs20135</strain>
    </source>
</reference>
<evidence type="ECO:0000256" key="13">
    <source>
        <dbReference type="ARBA" id="ARBA00022993"/>
    </source>
</evidence>
<dbReference type="InterPro" id="IPR043129">
    <property type="entry name" value="ATPase_NBD"/>
</dbReference>
<evidence type="ECO:0000256" key="3">
    <source>
        <dbReference type="ARBA" id="ARBA00004496"/>
    </source>
</evidence>
<dbReference type="eggNOG" id="COG1521">
    <property type="taxonomic scope" value="Bacteria"/>
</dbReference>
<feature type="binding site" evidence="16">
    <location>
        <position position="128"/>
    </location>
    <ligand>
        <name>ATP</name>
        <dbReference type="ChEBI" id="CHEBI:30616"/>
    </ligand>
</feature>
<evidence type="ECO:0000256" key="15">
    <source>
        <dbReference type="ARBA" id="ARBA00040883"/>
    </source>
</evidence>
<evidence type="ECO:0000256" key="10">
    <source>
        <dbReference type="ARBA" id="ARBA00022777"/>
    </source>
</evidence>
<keyword evidence="9 16" id="KW-0547">Nucleotide-binding</keyword>
<evidence type="ECO:0000256" key="7">
    <source>
        <dbReference type="ARBA" id="ARBA00022490"/>
    </source>
</evidence>
<accession>K6YPH4</accession>
<dbReference type="PANTHER" id="PTHR34265:SF1">
    <property type="entry name" value="TYPE III PANTOTHENATE KINASE"/>
    <property type="match status" value="1"/>
</dbReference>
<dbReference type="InterPro" id="IPR004619">
    <property type="entry name" value="Type_III_PanK"/>
</dbReference>
<dbReference type="Pfam" id="PF03309">
    <property type="entry name" value="Pan_kinase"/>
    <property type="match status" value="1"/>
</dbReference>
<comment type="subunit">
    <text evidence="5 16">Homodimer.</text>
</comment>
<evidence type="ECO:0000313" key="18">
    <source>
        <dbReference type="Proteomes" id="UP000006327"/>
    </source>
</evidence>
<comment type="similarity">
    <text evidence="14 16">Belongs to the type III pantothenate kinase family.</text>
</comment>
<evidence type="ECO:0000256" key="8">
    <source>
        <dbReference type="ARBA" id="ARBA00022679"/>
    </source>
</evidence>
<organism evidence="17 18">
    <name type="scientific">Paraglaciecola arctica BSs20135</name>
    <dbReference type="NCBI Taxonomy" id="493475"/>
    <lineage>
        <taxon>Bacteria</taxon>
        <taxon>Pseudomonadati</taxon>
        <taxon>Pseudomonadota</taxon>
        <taxon>Gammaproteobacteria</taxon>
        <taxon>Alteromonadales</taxon>
        <taxon>Alteromonadaceae</taxon>
        <taxon>Paraglaciecola</taxon>
    </lineage>
</organism>
<dbReference type="GO" id="GO:0015937">
    <property type="term" value="P:coenzyme A biosynthetic process"/>
    <property type="evidence" value="ECO:0007669"/>
    <property type="project" value="UniProtKB-UniRule"/>
</dbReference>
<dbReference type="CDD" id="cd24015">
    <property type="entry name" value="ASKHA_NBD_PanK-III"/>
    <property type="match status" value="1"/>
</dbReference>
<evidence type="ECO:0000256" key="1">
    <source>
        <dbReference type="ARBA" id="ARBA00001206"/>
    </source>
</evidence>
<evidence type="ECO:0000256" key="5">
    <source>
        <dbReference type="ARBA" id="ARBA00011738"/>
    </source>
</evidence>
<dbReference type="NCBIfam" id="TIGR00671">
    <property type="entry name" value="baf"/>
    <property type="match status" value="1"/>
</dbReference>
<keyword evidence="10 16" id="KW-0418">Kinase</keyword>
<keyword evidence="7 16" id="KW-0963">Cytoplasm</keyword>
<dbReference type="Gene3D" id="3.30.420.40">
    <property type="match status" value="2"/>
</dbReference>
<sequence>MEVRLVSDLFKALLVDIGNSQIKYARVNDMSDLTDIKCCQHPEELTAYISSVNQVLVSSVGHVTQVEELQCLCERLNKSCKVINTEAATLGIKCAYEKYQTLGVDRWLVILAAREITQLPVAVIDLGTANTCDIVINNQHLGGWIAPGFSLMRESLLSNTQKVFVDTNMPVNLEIGNTTENCVNYGCLASQTGFVVMAEKYLKNKYDDYFVLVTGGGQNSLSLQDNKKILFFPNLVLRGLFRLI</sequence>
<proteinExistence type="inferred from homology"/>
<feature type="active site" description="Proton acceptor" evidence="16">
    <location>
        <position position="105"/>
    </location>
</feature>
<comment type="subcellular location">
    <subcellularLocation>
        <location evidence="3 16">Cytoplasm</location>
    </subcellularLocation>
</comment>
<keyword evidence="8 16" id="KW-0808">Transferase</keyword>
<comment type="catalytic activity">
    <reaction evidence="1 16">
        <text>(R)-pantothenate + ATP = (R)-4'-phosphopantothenate + ADP + H(+)</text>
        <dbReference type="Rhea" id="RHEA:16373"/>
        <dbReference type="ChEBI" id="CHEBI:10986"/>
        <dbReference type="ChEBI" id="CHEBI:15378"/>
        <dbReference type="ChEBI" id="CHEBI:29032"/>
        <dbReference type="ChEBI" id="CHEBI:30616"/>
        <dbReference type="ChEBI" id="CHEBI:456216"/>
        <dbReference type="EC" id="2.7.1.33"/>
    </reaction>
</comment>
<dbReference type="EMBL" id="BAEO01000045">
    <property type="protein sequence ID" value="GAC20077.1"/>
    <property type="molecule type" value="Genomic_DNA"/>
</dbReference>
<keyword evidence="11 16" id="KW-0067">ATP-binding</keyword>
<dbReference type="Proteomes" id="UP000006327">
    <property type="component" value="Unassembled WGS sequence"/>
</dbReference>
<comment type="function">
    <text evidence="16">Catalyzes the phosphorylation of pantothenate (Pan), the first step in CoA biosynthesis.</text>
</comment>
<keyword evidence="13 16" id="KW-0173">Coenzyme A biosynthesis</keyword>
<feature type="binding site" evidence="16">
    <location>
        <position position="125"/>
    </location>
    <ligand>
        <name>K(+)</name>
        <dbReference type="ChEBI" id="CHEBI:29103"/>
    </ligand>
</feature>
<keyword evidence="18" id="KW-1185">Reference proteome</keyword>
<dbReference type="EC" id="2.7.1.33" evidence="6 16"/>
<dbReference type="GO" id="GO:0046872">
    <property type="term" value="F:metal ion binding"/>
    <property type="evidence" value="ECO:0007669"/>
    <property type="project" value="UniProtKB-KW"/>
</dbReference>
<dbReference type="UniPathway" id="UPA00241">
    <property type="reaction ID" value="UER00352"/>
</dbReference>
<dbReference type="SUPFAM" id="SSF53067">
    <property type="entry name" value="Actin-like ATPase domain"/>
    <property type="match status" value="2"/>
</dbReference>
<feature type="binding site" evidence="16">
    <location>
        <position position="96"/>
    </location>
    <ligand>
        <name>substrate</name>
    </ligand>
</feature>
<evidence type="ECO:0000256" key="9">
    <source>
        <dbReference type="ARBA" id="ARBA00022741"/>
    </source>
</evidence>
<evidence type="ECO:0000256" key="6">
    <source>
        <dbReference type="ARBA" id="ARBA00012102"/>
    </source>
</evidence>
<evidence type="ECO:0000256" key="11">
    <source>
        <dbReference type="ARBA" id="ARBA00022840"/>
    </source>
</evidence>
<feature type="binding site" evidence="16">
    <location>
        <position position="179"/>
    </location>
    <ligand>
        <name>substrate</name>
    </ligand>
</feature>
<keyword evidence="12 16" id="KW-0630">Potassium</keyword>
<feature type="binding site" evidence="16">
    <location>
        <begin position="16"/>
        <end position="23"/>
    </location>
    <ligand>
        <name>ATP</name>
        <dbReference type="ChEBI" id="CHEBI:30616"/>
    </ligand>
</feature>
<dbReference type="OrthoDB" id="9781305at2"/>
<comment type="caution">
    <text evidence="17">The sequence shown here is derived from an EMBL/GenBank/DDBJ whole genome shotgun (WGS) entry which is preliminary data.</text>
</comment>
<evidence type="ECO:0000256" key="2">
    <source>
        <dbReference type="ARBA" id="ARBA00001958"/>
    </source>
</evidence>
<dbReference type="STRING" id="493475.GARC_3114"/>
<dbReference type="GO" id="GO:0005737">
    <property type="term" value="C:cytoplasm"/>
    <property type="evidence" value="ECO:0007669"/>
    <property type="project" value="UniProtKB-SubCell"/>
</dbReference>
<dbReference type="PANTHER" id="PTHR34265">
    <property type="entry name" value="TYPE III PANTOTHENATE KINASE"/>
    <property type="match status" value="1"/>
</dbReference>
<feature type="binding site" evidence="16">
    <location>
        <begin position="103"/>
        <end position="106"/>
    </location>
    <ligand>
        <name>substrate</name>
    </ligand>
</feature>
<dbReference type="HAMAP" id="MF_01274">
    <property type="entry name" value="Pantothen_kinase_3"/>
    <property type="match status" value="1"/>
</dbReference>
<comment type="pathway">
    <text evidence="4 16">Cofactor biosynthesis; coenzyme A biosynthesis; CoA from (R)-pantothenate: step 1/5.</text>
</comment>
<protein>
    <recommendedName>
        <fullName evidence="15 16">Type III pantothenate kinase</fullName>
        <ecNumber evidence="6 16">2.7.1.33</ecNumber>
    </recommendedName>
    <alternativeName>
        <fullName evidence="16">PanK-III</fullName>
    </alternativeName>
    <alternativeName>
        <fullName evidence="16">Pantothenic acid kinase</fullName>
    </alternativeName>
</protein>
<dbReference type="AlphaFoldDB" id="K6YPH4"/>
<evidence type="ECO:0000313" key="17">
    <source>
        <dbReference type="EMBL" id="GAC20077.1"/>
    </source>
</evidence>
<evidence type="ECO:0000256" key="12">
    <source>
        <dbReference type="ARBA" id="ARBA00022958"/>
    </source>
</evidence>
<comment type="cofactor">
    <cofactor evidence="16">
        <name>NH4(+)</name>
        <dbReference type="ChEBI" id="CHEBI:28938"/>
    </cofactor>
    <cofactor evidence="16">
        <name>K(+)</name>
        <dbReference type="ChEBI" id="CHEBI:29103"/>
    </cofactor>
    <text evidence="16">A monovalent cation. Ammonium or potassium.</text>
</comment>
<dbReference type="GO" id="GO:0004594">
    <property type="term" value="F:pantothenate kinase activity"/>
    <property type="evidence" value="ECO:0007669"/>
    <property type="project" value="UniProtKB-UniRule"/>
</dbReference>
<dbReference type="GO" id="GO:0005524">
    <property type="term" value="F:ATP binding"/>
    <property type="evidence" value="ECO:0007669"/>
    <property type="project" value="UniProtKB-UniRule"/>
</dbReference>
<evidence type="ECO:0000256" key="4">
    <source>
        <dbReference type="ARBA" id="ARBA00005225"/>
    </source>
</evidence>